<sequence length="105" mass="11928">MSFIPQSTPAVDWKETLDAHVLKADVPGLRKDDVKVEKEAEENNQNGRWRHVERPRGGFRRRFYLPASAKTDEVKASMENGVLTVTIPKQEIKKAEVKSIEIIGN</sequence>
<evidence type="ECO:0000313" key="6">
    <source>
        <dbReference type="Proteomes" id="UP000653305"/>
    </source>
</evidence>
<dbReference type="PANTHER" id="PTHR11527">
    <property type="entry name" value="HEAT-SHOCK PROTEIN 20 FAMILY MEMBER"/>
    <property type="match status" value="1"/>
</dbReference>
<dbReference type="Proteomes" id="UP000653305">
    <property type="component" value="Unassembled WGS sequence"/>
</dbReference>
<dbReference type="SUPFAM" id="SSF49764">
    <property type="entry name" value="HSP20-like chaperones"/>
    <property type="match status" value="1"/>
</dbReference>
<dbReference type="InterPro" id="IPR031107">
    <property type="entry name" value="Small_HSP"/>
</dbReference>
<dbReference type="OrthoDB" id="5511210at2759"/>
<dbReference type="InterPro" id="IPR008978">
    <property type="entry name" value="HSP20-like_chaperone"/>
</dbReference>
<evidence type="ECO:0000313" key="5">
    <source>
        <dbReference type="EMBL" id="GFP86278.1"/>
    </source>
</evidence>
<keyword evidence="6" id="KW-1185">Reference proteome</keyword>
<organism evidence="5 6">
    <name type="scientific">Phtheirospermum japonicum</name>
    <dbReference type="NCBI Taxonomy" id="374723"/>
    <lineage>
        <taxon>Eukaryota</taxon>
        <taxon>Viridiplantae</taxon>
        <taxon>Streptophyta</taxon>
        <taxon>Embryophyta</taxon>
        <taxon>Tracheophyta</taxon>
        <taxon>Spermatophyta</taxon>
        <taxon>Magnoliopsida</taxon>
        <taxon>eudicotyledons</taxon>
        <taxon>Gunneridae</taxon>
        <taxon>Pentapetalae</taxon>
        <taxon>asterids</taxon>
        <taxon>lamiids</taxon>
        <taxon>Lamiales</taxon>
        <taxon>Orobanchaceae</taxon>
        <taxon>Orobanchaceae incertae sedis</taxon>
        <taxon>Phtheirospermum</taxon>
    </lineage>
</organism>
<gene>
    <name evidence="5" type="ORF">PHJA_000771600</name>
</gene>
<proteinExistence type="inferred from homology"/>
<dbReference type="AlphaFoldDB" id="A0A830BMQ6"/>
<dbReference type="Pfam" id="PF00011">
    <property type="entry name" value="HSP20"/>
    <property type="match status" value="1"/>
</dbReference>
<name>A0A830BMQ6_9LAMI</name>
<accession>A0A830BMQ6</accession>
<evidence type="ECO:0000256" key="1">
    <source>
        <dbReference type="ARBA" id="ARBA00023016"/>
    </source>
</evidence>
<dbReference type="InterPro" id="IPR002068">
    <property type="entry name" value="A-crystallin/Hsp20_dom"/>
</dbReference>
<dbReference type="Gene3D" id="2.60.40.790">
    <property type="match status" value="1"/>
</dbReference>
<comment type="similarity">
    <text evidence="2 3">Belongs to the small heat shock protein (HSP20) family.</text>
</comment>
<evidence type="ECO:0000256" key="3">
    <source>
        <dbReference type="RuleBase" id="RU003616"/>
    </source>
</evidence>
<keyword evidence="1 5" id="KW-0346">Stress response</keyword>
<dbReference type="EMBL" id="BMAC01000122">
    <property type="protein sequence ID" value="GFP86278.1"/>
    <property type="molecule type" value="Genomic_DNA"/>
</dbReference>
<evidence type="ECO:0000256" key="2">
    <source>
        <dbReference type="PROSITE-ProRule" id="PRU00285"/>
    </source>
</evidence>
<dbReference type="PROSITE" id="PS01031">
    <property type="entry name" value="SHSP"/>
    <property type="match status" value="1"/>
</dbReference>
<feature type="domain" description="SHSP" evidence="4">
    <location>
        <begin position="2"/>
        <end position="105"/>
    </location>
</feature>
<comment type="caution">
    <text evidence="5">The sequence shown here is derived from an EMBL/GenBank/DDBJ whole genome shotgun (WGS) entry which is preliminary data.</text>
</comment>
<reference evidence="5" key="1">
    <citation type="submission" date="2020-07" db="EMBL/GenBank/DDBJ databases">
        <title>Ethylene signaling mediates host invasion by parasitic plants.</title>
        <authorList>
            <person name="Yoshida S."/>
        </authorList>
    </citation>
    <scope>NUCLEOTIDE SEQUENCE</scope>
    <source>
        <strain evidence="5">Okayama</strain>
    </source>
</reference>
<protein>
    <submittedName>
        <fullName evidence="5">18.1 kDa class i heat shock protein</fullName>
    </submittedName>
</protein>
<evidence type="ECO:0000259" key="4">
    <source>
        <dbReference type="PROSITE" id="PS01031"/>
    </source>
</evidence>